<dbReference type="Proteomes" id="UP001595478">
    <property type="component" value="Unassembled WGS sequence"/>
</dbReference>
<dbReference type="InterPro" id="IPR018461">
    <property type="entry name" value="Na/H_Antiport_NhaC-like_C"/>
</dbReference>
<gene>
    <name evidence="8" type="ORF">ACFOHL_14555</name>
</gene>
<keyword evidence="5 6" id="KW-0472">Membrane</keyword>
<dbReference type="PANTHER" id="PTHR43478">
    <property type="entry name" value="NA+/H+ ANTIPORTER-RELATED"/>
    <property type="match status" value="1"/>
</dbReference>
<feature type="transmembrane region" description="Helical" evidence="6">
    <location>
        <begin position="242"/>
        <end position="262"/>
    </location>
</feature>
<evidence type="ECO:0000313" key="8">
    <source>
        <dbReference type="EMBL" id="MFC3122843.1"/>
    </source>
</evidence>
<comment type="caution">
    <text evidence="8">The sequence shown here is derived from an EMBL/GenBank/DDBJ whole genome shotgun (WGS) entry which is preliminary data.</text>
</comment>
<comment type="subcellular location">
    <subcellularLocation>
        <location evidence="1">Cell membrane</location>
        <topology evidence="1">Multi-pass membrane protein</topology>
    </subcellularLocation>
</comment>
<feature type="transmembrane region" description="Helical" evidence="6">
    <location>
        <begin position="436"/>
        <end position="455"/>
    </location>
</feature>
<proteinExistence type="predicted"/>
<keyword evidence="3 6" id="KW-0812">Transmembrane</keyword>
<sequence>MDWLSIIPPILAIAVVLWKKEVILGLLLAIIAAELLLLISNNQPLLLTPVVAVDRVVSAVQGAGNARILMFSLLVGALLAFIRDSGGVSALVNKLVNSGLASSKKKAGGITMLTGTVVFIESNLSVLSSGIMARGLFDKYKMSRARLAYIIDSTSAPICILILLNGWGAYILSLLSAYELEENALKMLWSSVPFNFYALLTLAVVAYTIFADKVHGPMKQAEQELARIDSQINIPQATKARFMLVPLSLMILGTLFFMWWTGHGNLSAGSGSRSVLYATFIASIVGYLMLVLSGRETHQSAMKIGFGGISELLPLVTIVLLSISLGASLKALGTGVFVANIVGEHLPLFLVLPALFVAGALMSFTTGTSWGTFAILIPIGMPLVETLGLPPELVLAAILGGGIFGDHCSPLSDTTAISSLAAGCDLLTHVKTQLPYALVVGAASVLLYIAAGLLVL</sequence>
<dbReference type="PANTHER" id="PTHR43478:SF1">
    <property type="entry name" value="NA+_H+ ANTIPORTER NHAC-LIKE C-TERMINAL DOMAIN-CONTAINING PROTEIN"/>
    <property type="match status" value="1"/>
</dbReference>
<evidence type="ECO:0000256" key="5">
    <source>
        <dbReference type="ARBA" id="ARBA00023136"/>
    </source>
</evidence>
<feature type="transmembrane region" description="Helical" evidence="6">
    <location>
        <begin position="68"/>
        <end position="92"/>
    </location>
</feature>
<keyword evidence="9" id="KW-1185">Reference proteome</keyword>
<evidence type="ECO:0000259" key="7">
    <source>
        <dbReference type="Pfam" id="PF03553"/>
    </source>
</evidence>
<feature type="transmembrane region" description="Helical" evidence="6">
    <location>
        <begin position="149"/>
        <end position="172"/>
    </location>
</feature>
<feature type="transmembrane region" description="Helical" evidence="6">
    <location>
        <begin position="112"/>
        <end position="137"/>
    </location>
</feature>
<keyword evidence="2" id="KW-1003">Cell membrane</keyword>
<organism evidence="8 9">
    <name type="scientific">Agaribacter flavus</name>
    <dbReference type="NCBI Taxonomy" id="1902781"/>
    <lineage>
        <taxon>Bacteria</taxon>
        <taxon>Pseudomonadati</taxon>
        <taxon>Pseudomonadota</taxon>
        <taxon>Gammaproteobacteria</taxon>
        <taxon>Alteromonadales</taxon>
        <taxon>Alteromonadaceae</taxon>
        <taxon>Agaribacter</taxon>
    </lineage>
</organism>
<dbReference type="RefSeq" id="WP_376920973.1">
    <property type="nucleotide sequence ID" value="NZ_JBHRSW010000036.1"/>
</dbReference>
<reference evidence="9" key="1">
    <citation type="journal article" date="2019" name="Int. J. Syst. Evol. Microbiol.">
        <title>The Global Catalogue of Microorganisms (GCM) 10K type strain sequencing project: providing services to taxonomists for standard genome sequencing and annotation.</title>
        <authorList>
            <consortium name="The Broad Institute Genomics Platform"/>
            <consortium name="The Broad Institute Genome Sequencing Center for Infectious Disease"/>
            <person name="Wu L."/>
            <person name="Ma J."/>
        </authorList>
    </citation>
    <scope>NUCLEOTIDE SEQUENCE [LARGE SCALE GENOMIC DNA]</scope>
    <source>
        <strain evidence="9">KCTC 52473</strain>
    </source>
</reference>
<feature type="transmembrane region" description="Helical" evidence="6">
    <location>
        <begin position="371"/>
        <end position="389"/>
    </location>
</feature>
<feature type="transmembrane region" description="Helical" evidence="6">
    <location>
        <begin position="345"/>
        <end position="364"/>
    </location>
</feature>
<feature type="transmembrane region" description="Helical" evidence="6">
    <location>
        <begin position="192"/>
        <end position="210"/>
    </location>
</feature>
<name>A0ABV7FUD1_9ALTE</name>
<protein>
    <submittedName>
        <fullName evidence="8">Na+/H+ antiporter NhaC family protein</fullName>
    </submittedName>
</protein>
<evidence type="ECO:0000256" key="3">
    <source>
        <dbReference type="ARBA" id="ARBA00022692"/>
    </source>
</evidence>
<keyword evidence="4 6" id="KW-1133">Transmembrane helix</keyword>
<feature type="transmembrane region" description="Helical" evidence="6">
    <location>
        <begin position="274"/>
        <end position="292"/>
    </location>
</feature>
<evidence type="ECO:0000256" key="1">
    <source>
        <dbReference type="ARBA" id="ARBA00004651"/>
    </source>
</evidence>
<evidence type="ECO:0000256" key="4">
    <source>
        <dbReference type="ARBA" id="ARBA00022989"/>
    </source>
</evidence>
<accession>A0ABV7FUD1</accession>
<evidence type="ECO:0000256" key="6">
    <source>
        <dbReference type="SAM" id="Phobius"/>
    </source>
</evidence>
<feature type="transmembrane region" description="Helical" evidence="6">
    <location>
        <begin position="304"/>
        <end position="325"/>
    </location>
</feature>
<evidence type="ECO:0000313" key="9">
    <source>
        <dbReference type="Proteomes" id="UP001595478"/>
    </source>
</evidence>
<evidence type="ECO:0000256" key="2">
    <source>
        <dbReference type="ARBA" id="ARBA00022475"/>
    </source>
</evidence>
<feature type="domain" description="Na+/H+ antiporter NhaC-like C-terminal" evidence="7">
    <location>
        <begin position="169"/>
        <end position="452"/>
    </location>
</feature>
<dbReference type="Pfam" id="PF03553">
    <property type="entry name" value="Na_H_antiporter"/>
    <property type="match status" value="1"/>
</dbReference>
<dbReference type="EMBL" id="JBHRSW010000036">
    <property type="protein sequence ID" value="MFC3122843.1"/>
    <property type="molecule type" value="Genomic_DNA"/>
</dbReference>